<dbReference type="Proteomes" id="UP000014760">
    <property type="component" value="Unassembled WGS sequence"/>
</dbReference>
<dbReference type="PANTHER" id="PTHR13370">
    <property type="entry name" value="RNA METHYLASE-RELATED"/>
    <property type="match status" value="1"/>
</dbReference>
<reference evidence="6" key="1">
    <citation type="submission" date="2012-12" db="EMBL/GenBank/DDBJ databases">
        <authorList>
            <person name="Hellsten U."/>
            <person name="Grimwood J."/>
            <person name="Chapman J.A."/>
            <person name="Shapiro H."/>
            <person name="Aerts A."/>
            <person name="Otillar R.P."/>
            <person name="Terry A.Y."/>
            <person name="Boore J.L."/>
            <person name="Simakov O."/>
            <person name="Marletaz F."/>
            <person name="Cho S.-J."/>
            <person name="Edsinger-Gonzales E."/>
            <person name="Havlak P."/>
            <person name="Kuo D.-H."/>
            <person name="Larsson T."/>
            <person name="Lv J."/>
            <person name="Arendt D."/>
            <person name="Savage R."/>
            <person name="Osoegawa K."/>
            <person name="de Jong P."/>
            <person name="Lindberg D.R."/>
            <person name="Seaver E.C."/>
            <person name="Weisblat D.A."/>
            <person name="Putnam N.H."/>
            <person name="Grigoriev I.V."/>
            <person name="Rokhsar D.S."/>
        </authorList>
    </citation>
    <scope>NUCLEOTIDE SEQUENCE</scope>
    <source>
        <strain evidence="6">I ESC-2004</strain>
    </source>
</reference>
<dbReference type="STRING" id="283909.R7U4E4"/>
<evidence type="ECO:0000313" key="5">
    <source>
        <dbReference type="EnsemblMetazoa" id="CapteP194667"/>
    </source>
</evidence>
<dbReference type="GO" id="GO:0003676">
    <property type="term" value="F:nucleic acid binding"/>
    <property type="evidence" value="ECO:0007669"/>
    <property type="project" value="InterPro"/>
</dbReference>
<keyword evidence="6" id="KW-1185">Reference proteome</keyword>
<sequence>MFIIQLSDSLRHTVRKYNLQERKFIANTSMDPTLSLLMATMGQVKANDLVFDPFVGSGKPSRKGQKWRFRDETILNNLRQYNLEKHYVDAFVADFTSYKLWCTDQPRFDAIITDPPYGVREPSQKLGKHKQSKSQQDKETAETSAANCYPTKTSYHLTNMLLDLLDFAARTLTLGGRLVFWMPIVRDIYVPENIPHHPCLKLVSNSEQIFFIRVSRRLITMEKVTEFNKDLGGASVEKDHYAGSEFREIFFTPNEDVNKKQKMSAPDKT</sequence>
<dbReference type="FunCoup" id="R7U4E4">
    <property type="interactions" value="1199"/>
</dbReference>
<proteinExistence type="predicted"/>
<dbReference type="SUPFAM" id="SSF53335">
    <property type="entry name" value="S-adenosyl-L-methionine-dependent methyltransferases"/>
    <property type="match status" value="1"/>
</dbReference>
<name>R7U4E4_CAPTE</name>
<protein>
    <submittedName>
        <fullName evidence="4 5">Uncharacterized protein</fullName>
    </submittedName>
</protein>
<dbReference type="InterPro" id="IPR029063">
    <property type="entry name" value="SAM-dependent_MTases_sf"/>
</dbReference>
<organism evidence="4">
    <name type="scientific">Capitella teleta</name>
    <name type="common">Polychaete worm</name>
    <dbReference type="NCBI Taxonomy" id="283909"/>
    <lineage>
        <taxon>Eukaryota</taxon>
        <taxon>Metazoa</taxon>
        <taxon>Spiralia</taxon>
        <taxon>Lophotrochozoa</taxon>
        <taxon>Annelida</taxon>
        <taxon>Polychaeta</taxon>
        <taxon>Sedentaria</taxon>
        <taxon>Scolecida</taxon>
        <taxon>Capitellidae</taxon>
        <taxon>Capitella</taxon>
    </lineage>
</organism>
<reference evidence="4 6" key="2">
    <citation type="journal article" date="2013" name="Nature">
        <title>Insights into bilaterian evolution from three spiralian genomes.</title>
        <authorList>
            <person name="Simakov O."/>
            <person name="Marletaz F."/>
            <person name="Cho S.J."/>
            <person name="Edsinger-Gonzales E."/>
            <person name="Havlak P."/>
            <person name="Hellsten U."/>
            <person name="Kuo D.H."/>
            <person name="Larsson T."/>
            <person name="Lv J."/>
            <person name="Arendt D."/>
            <person name="Savage R."/>
            <person name="Osoegawa K."/>
            <person name="de Jong P."/>
            <person name="Grimwood J."/>
            <person name="Chapman J.A."/>
            <person name="Shapiro H."/>
            <person name="Aerts A."/>
            <person name="Otillar R.P."/>
            <person name="Terry A.Y."/>
            <person name="Boore J.L."/>
            <person name="Grigoriev I.V."/>
            <person name="Lindberg D.R."/>
            <person name="Seaver E.C."/>
            <person name="Weisblat D.A."/>
            <person name="Putnam N.H."/>
            <person name="Rokhsar D.S."/>
        </authorList>
    </citation>
    <scope>NUCLEOTIDE SEQUENCE</scope>
    <source>
        <strain evidence="4 6">I ESC-2004</strain>
    </source>
</reference>
<dbReference type="EMBL" id="KB305685">
    <property type="protein sequence ID" value="ELU00834.1"/>
    <property type="molecule type" value="Genomic_DNA"/>
</dbReference>
<keyword evidence="1" id="KW-0489">Methyltransferase</keyword>
<evidence type="ECO:0000256" key="1">
    <source>
        <dbReference type="ARBA" id="ARBA00022603"/>
    </source>
</evidence>
<evidence type="ECO:0000313" key="6">
    <source>
        <dbReference type="Proteomes" id="UP000014760"/>
    </source>
</evidence>
<dbReference type="OMA" id="ANILPRH"/>
<dbReference type="PROSITE" id="PS00092">
    <property type="entry name" value="N6_MTASE"/>
    <property type="match status" value="1"/>
</dbReference>
<keyword evidence="2" id="KW-0808">Transferase</keyword>
<dbReference type="GO" id="GO:0032259">
    <property type="term" value="P:methylation"/>
    <property type="evidence" value="ECO:0007669"/>
    <property type="project" value="UniProtKB-KW"/>
</dbReference>
<dbReference type="HOGENOM" id="CLU_1035299_0_0_1"/>
<accession>R7U4E4</accession>
<evidence type="ECO:0000313" key="4">
    <source>
        <dbReference type="EMBL" id="ELU00834.1"/>
    </source>
</evidence>
<gene>
    <name evidence="4" type="ORF">CAPTEDRAFT_194667</name>
</gene>
<dbReference type="InterPro" id="IPR002052">
    <property type="entry name" value="DNA_methylase_N6_adenine_CS"/>
</dbReference>
<dbReference type="OrthoDB" id="296065at2759"/>
<dbReference type="EMBL" id="AMQN01025936">
    <property type="status" value="NOT_ANNOTATED_CDS"/>
    <property type="molecule type" value="Genomic_DNA"/>
</dbReference>
<dbReference type="GO" id="GO:0008168">
    <property type="term" value="F:methyltransferase activity"/>
    <property type="evidence" value="ECO:0007669"/>
    <property type="project" value="UniProtKB-KW"/>
</dbReference>
<evidence type="ECO:0000256" key="3">
    <source>
        <dbReference type="SAM" id="MobiDB-lite"/>
    </source>
</evidence>
<dbReference type="Gene3D" id="3.40.50.150">
    <property type="entry name" value="Vaccinia Virus protein VP39"/>
    <property type="match status" value="2"/>
</dbReference>
<feature type="region of interest" description="Disordered" evidence="3">
    <location>
        <begin position="121"/>
        <end position="145"/>
    </location>
</feature>
<dbReference type="AlphaFoldDB" id="R7U4E4"/>
<dbReference type="PANTHER" id="PTHR13370:SF3">
    <property type="entry name" value="TRNA (GUANINE(10)-N2)-METHYLTRANSFERASE HOMOLOG"/>
    <property type="match status" value="1"/>
</dbReference>
<dbReference type="GO" id="GO:0005737">
    <property type="term" value="C:cytoplasm"/>
    <property type="evidence" value="ECO:0007669"/>
    <property type="project" value="TreeGrafter"/>
</dbReference>
<evidence type="ECO:0000256" key="2">
    <source>
        <dbReference type="ARBA" id="ARBA00022679"/>
    </source>
</evidence>
<reference evidence="5" key="3">
    <citation type="submission" date="2015-06" db="UniProtKB">
        <authorList>
            <consortium name="EnsemblMetazoa"/>
        </authorList>
    </citation>
    <scope>IDENTIFICATION</scope>
</reference>
<dbReference type="EnsemblMetazoa" id="CapteT194667">
    <property type="protein sequence ID" value="CapteP194667"/>
    <property type="gene ID" value="CapteG194667"/>
</dbReference>